<dbReference type="InterPro" id="IPR010916">
    <property type="entry name" value="TonB_box_CS"/>
</dbReference>
<gene>
    <name evidence="8" type="ORF">SAMN06265827_105148</name>
</gene>
<dbReference type="CDD" id="cd04082">
    <property type="entry name" value="CBM35_pectate_lyase-like"/>
    <property type="match status" value="3"/>
</dbReference>
<dbReference type="SUPFAM" id="SSF51126">
    <property type="entry name" value="Pectin lyase-like"/>
    <property type="match status" value="1"/>
</dbReference>
<keyword evidence="2 6" id="KW-0732">Signal</keyword>
<dbReference type="PROSITE" id="PS00503">
    <property type="entry name" value="PECTINESTERASE_2"/>
    <property type="match status" value="1"/>
</dbReference>
<evidence type="ECO:0000313" key="9">
    <source>
        <dbReference type="Proteomes" id="UP000219573"/>
    </source>
</evidence>
<evidence type="ECO:0000256" key="3">
    <source>
        <dbReference type="ARBA" id="ARBA00022801"/>
    </source>
</evidence>
<organism evidence="8 9">
    <name type="scientific">Orenia metallireducens</name>
    <dbReference type="NCBI Taxonomy" id="1413210"/>
    <lineage>
        <taxon>Bacteria</taxon>
        <taxon>Bacillati</taxon>
        <taxon>Bacillota</taxon>
        <taxon>Clostridia</taxon>
        <taxon>Halanaerobiales</taxon>
        <taxon>Halobacteroidaceae</taxon>
        <taxon>Orenia</taxon>
    </lineage>
</organism>
<dbReference type="Gene3D" id="2.60.120.260">
    <property type="entry name" value="Galactose-binding domain-like"/>
    <property type="match status" value="3"/>
</dbReference>
<dbReference type="Proteomes" id="UP000219573">
    <property type="component" value="Unassembled WGS sequence"/>
</dbReference>
<dbReference type="Gene3D" id="2.160.20.10">
    <property type="entry name" value="Single-stranded right-handed beta-helix, Pectin lyase-like"/>
    <property type="match status" value="1"/>
</dbReference>
<evidence type="ECO:0000313" key="8">
    <source>
        <dbReference type="EMBL" id="SNY19571.1"/>
    </source>
</evidence>
<feature type="domain" description="CBM6" evidence="7">
    <location>
        <begin position="168"/>
        <end position="293"/>
    </location>
</feature>
<dbReference type="GO" id="GO:0042545">
    <property type="term" value="P:cell wall modification"/>
    <property type="evidence" value="ECO:0007669"/>
    <property type="project" value="InterPro"/>
</dbReference>
<evidence type="ECO:0000256" key="5">
    <source>
        <dbReference type="PROSITE-ProRule" id="PRU10040"/>
    </source>
</evidence>
<keyword evidence="3" id="KW-0378">Hydrolase</keyword>
<dbReference type="PROSITE" id="PS00430">
    <property type="entry name" value="TONB_DEPENDENT_REC_1"/>
    <property type="match status" value="1"/>
</dbReference>
<keyword evidence="4" id="KW-0063">Aspartyl esterase</keyword>
<dbReference type="InterPro" id="IPR033131">
    <property type="entry name" value="Pectinesterase_Asp_AS"/>
</dbReference>
<dbReference type="InterPro" id="IPR011050">
    <property type="entry name" value="Pectin_lyase_fold/virulence"/>
</dbReference>
<dbReference type="SMR" id="A0A285GAY6"/>
<evidence type="ECO:0000256" key="2">
    <source>
        <dbReference type="ARBA" id="ARBA00022729"/>
    </source>
</evidence>
<accession>A0A285GAY6</accession>
<feature type="signal peptide" evidence="6">
    <location>
        <begin position="1"/>
        <end position="28"/>
    </location>
</feature>
<evidence type="ECO:0000256" key="6">
    <source>
        <dbReference type="SAM" id="SignalP"/>
    </source>
</evidence>
<feature type="domain" description="CBM6" evidence="7">
    <location>
        <begin position="34"/>
        <end position="160"/>
    </location>
</feature>
<dbReference type="GO" id="GO:0016829">
    <property type="term" value="F:lyase activity"/>
    <property type="evidence" value="ECO:0007669"/>
    <property type="project" value="UniProtKB-KW"/>
</dbReference>
<dbReference type="Pfam" id="PF01095">
    <property type="entry name" value="Pectinesterase"/>
    <property type="match status" value="1"/>
</dbReference>
<dbReference type="GO" id="GO:0009279">
    <property type="term" value="C:cell outer membrane"/>
    <property type="evidence" value="ECO:0007669"/>
    <property type="project" value="TreeGrafter"/>
</dbReference>
<keyword evidence="9" id="KW-1185">Reference proteome</keyword>
<dbReference type="InterPro" id="IPR012334">
    <property type="entry name" value="Pectin_lyas_fold"/>
</dbReference>
<dbReference type="PANTHER" id="PTHR31321">
    <property type="entry name" value="ACYL-COA THIOESTER HYDROLASE YBHC-RELATED"/>
    <property type="match status" value="1"/>
</dbReference>
<dbReference type="SMART" id="SM00606">
    <property type="entry name" value="CBD_IV"/>
    <property type="match status" value="2"/>
</dbReference>
<dbReference type="AlphaFoldDB" id="A0A285GAY6"/>
<dbReference type="Pfam" id="PF09492">
    <property type="entry name" value="Pec_lyase"/>
    <property type="match status" value="1"/>
</dbReference>
<reference evidence="9" key="1">
    <citation type="submission" date="2017-09" db="EMBL/GenBank/DDBJ databases">
        <authorList>
            <person name="Varghese N."/>
            <person name="Submissions S."/>
        </authorList>
    </citation>
    <scope>NUCLEOTIDE SEQUENCE [LARGE SCALE GENOMIC DNA]</scope>
    <source>
        <strain evidence="9">MSL47</strain>
    </source>
</reference>
<feature type="active site" evidence="5">
    <location>
        <position position="1094"/>
    </location>
</feature>
<feature type="domain" description="CBM6" evidence="7">
    <location>
        <begin position="298"/>
        <end position="424"/>
    </location>
</feature>
<dbReference type="SUPFAM" id="SSF49785">
    <property type="entry name" value="Galactose-binding domain-like"/>
    <property type="match status" value="3"/>
</dbReference>
<name>A0A285GAY6_9FIRM</name>
<dbReference type="SUPFAM" id="SSF81853">
    <property type="entry name" value="Family 10 polysaccharide lyase"/>
    <property type="match status" value="1"/>
</dbReference>
<dbReference type="NCBIfam" id="TIGR02474">
    <property type="entry name" value="pec_lyase"/>
    <property type="match status" value="1"/>
</dbReference>
<dbReference type="GO" id="GO:0030246">
    <property type="term" value="F:carbohydrate binding"/>
    <property type="evidence" value="ECO:0007669"/>
    <property type="project" value="InterPro"/>
</dbReference>
<evidence type="ECO:0000256" key="1">
    <source>
        <dbReference type="ARBA" id="ARBA00008891"/>
    </source>
</evidence>
<dbReference type="OrthoDB" id="9804686at2"/>
<dbReference type="RefSeq" id="WP_097016971.1">
    <property type="nucleotide sequence ID" value="NZ_OBDZ01000005.1"/>
</dbReference>
<dbReference type="InterPro" id="IPR012669">
    <property type="entry name" value="Pectate_lyase"/>
</dbReference>
<dbReference type="PROSITE" id="PS00800">
    <property type="entry name" value="PECTINESTERASE_1"/>
    <property type="match status" value="1"/>
</dbReference>
<dbReference type="InterPro" id="IPR008979">
    <property type="entry name" value="Galactose-bd-like_sf"/>
</dbReference>
<protein>
    <submittedName>
        <fullName evidence="8">Pectate lyase, PelA/Pel-15E family</fullName>
    </submittedName>
</protein>
<dbReference type="EMBL" id="OBDZ01000005">
    <property type="protein sequence ID" value="SNY19571.1"/>
    <property type="molecule type" value="Genomic_DNA"/>
</dbReference>
<evidence type="ECO:0000256" key="4">
    <source>
        <dbReference type="ARBA" id="ARBA00023085"/>
    </source>
</evidence>
<dbReference type="InterPro" id="IPR018040">
    <property type="entry name" value="Pectinesterase_Tyr_AS"/>
</dbReference>
<dbReference type="Pfam" id="PF03422">
    <property type="entry name" value="CBM_6"/>
    <property type="match status" value="3"/>
</dbReference>
<evidence type="ECO:0000259" key="7">
    <source>
        <dbReference type="PROSITE" id="PS51175"/>
    </source>
</evidence>
<sequence length="1239" mass="136645">MKKSSSLVLIVCLLLSIMISAFTVEVLAAGDGGKIYEAEDASSSAGTIVATEHQGYTGLGFVDYNPNKPGGYLEWIVDVPKAGEYELQFRYASGASENRPAEIKVNGHVVEPNLAFNPTGAWDSWKQTQTVTTLRAGKNVIRATATGSSGGANIDHLKLEYNSNYFDQILEAEKAKGSGTIVGTEHEGYTGTGFVDYKPNQPGGYLEWTVDIPAAGKYTLQFRYGNGASANRPAEIKVNGDVVEPNLAFDSTGAWDNWVTTETTVNLQAGKNVIRATATGASGGANIDHLRVCYAFDELLEAEDVSSSAGTIVATQHKGYTGTGFVDYKPNQPGGYLEWTADIPVDGKYMLQFRYGNGASANRPAEIKVNGDIVEPELAFDSTGAWDNWQLTQATVVLNKGENVIRATGTGSSGGANIDHLRILSANMIQQNVDPLAKSIEVVEASDIVNKLVLDELSRKGLFVDGQSSQAQVEKKAEAVTIKSAQALSANLVLVTLDGAFKDFDVNNVRIAAPQNDWDALNPDLTDYLLIKQAAVGTNKEGNTAIIYQLAENLDENARLNTKKEPQVTMDKEAAKKAALDIVSWQMDHGGWDKHMEEEYKTRWNGKAKRSHWFGTNGEELGTIDNDATITQMRFIAKVYRETKMPELKKSFLKGLDFLYKLQYPTGGFAQVYPRRGRPDQRIYYSNFVTFNDGAMINVMNLLDDIASREYPFDGDLLDRDNIAKVEDSLAKGVDFILKSQIKVDGKLTAWCAQHDPKTYEPRYARSYEHPSISGKESVGIVKFLMARPNQTPEIKRAVNGALKWFEEVKLENVKYVRNDPLKIFFYDDVPNSNTWYRFYDLKTMEPIFSGRDGVIKHDLRKVEEERQYGYSWGGDYAQALLDVVNSIGYYGRGRVYAKVMDDDTKDKDVTKLKDGKVELVKKLDLAKAEAIAKIVVAKDNSGDYKTVQAAIDAVPENNIYPVEIFIKDGIYKEVVNIPSSKPFIRMIGESKEGTVLTYDNYNKKKKPAGGTYGTTGSASAFLYADNFVAKNLTFENSFDEASVAGGGTQAVAVKTQGDKMYFENVRFIGNQDTLYTSGGRQYFNNCYIEGDVDFIFGDAQAVFDNCQIYSLDRGSSSNNGYVTAASTSIKEPYGYLFINSTLLSNAPDGTVYLGRPWHPGGDKYAIASVVFRDSYLGAHIKARPWTDMSGFKAENARFYEYNNSGPGAVVNSSRNQLTAKEAQKYTIENVLAGWNPNQ</sequence>
<dbReference type="InterPro" id="IPR005084">
    <property type="entry name" value="CBM6"/>
</dbReference>
<dbReference type="GO" id="GO:0030599">
    <property type="term" value="F:pectinesterase activity"/>
    <property type="evidence" value="ECO:0007669"/>
    <property type="project" value="InterPro"/>
</dbReference>
<dbReference type="Gene3D" id="1.50.10.20">
    <property type="match status" value="1"/>
</dbReference>
<dbReference type="PROSITE" id="PS51175">
    <property type="entry name" value="CBM6"/>
    <property type="match status" value="3"/>
</dbReference>
<keyword evidence="8" id="KW-0456">Lyase</keyword>
<proteinExistence type="inferred from homology"/>
<dbReference type="InterPro" id="IPR000070">
    <property type="entry name" value="Pectinesterase_cat"/>
</dbReference>
<dbReference type="InterPro" id="IPR006584">
    <property type="entry name" value="Cellulose-bd_IV"/>
</dbReference>
<feature type="chain" id="PRO_5012040920" evidence="6">
    <location>
        <begin position="29"/>
        <end position="1239"/>
    </location>
</feature>
<dbReference type="PANTHER" id="PTHR31321:SF57">
    <property type="entry name" value="PECTINESTERASE 53-RELATED"/>
    <property type="match status" value="1"/>
</dbReference>
<comment type="similarity">
    <text evidence="1">Belongs to the pectinesterase family.</text>
</comment>